<evidence type="ECO:0000259" key="3">
    <source>
        <dbReference type="Pfam" id="PF07995"/>
    </source>
</evidence>
<feature type="signal peptide" evidence="2">
    <location>
        <begin position="1"/>
        <end position="24"/>
    </location>
</feature>
<dbReference type="Pfam" id="PF07995">
    <property type="entry name" value="GSDH"/>
    <property type="match status" value="1"/>
</dbReference>
<keyword evidence="5" id="KW-1185">Reference proteome</keyword>
<reference evidence="4" key="1">
    <citation type="submission" date="2023-02" db="EMBL/GenBank/DDBJ databases">
        <title>Actinomadura rubrobrunea NBRC 14622.</title>
        <authorList>
            <person name="Ichikawa N."/>
            <person name="Sato H."/>
            <person name="Tonouchi N."/>
        </authorList>
    </citation>
    <scope>NUCLEOTIDE SEQUENCE</scope>
    <source>
        <strain evidence="4">NBRC 14622</strain>
    </source>
</reference>
<evidence type="ECO:0000256" key="1">
    <source>
        <dbReference type="SAM" id="MobiDB-lite"/>
    </source>
</evidence>
<dbReference type="PANTHER" id="PTHR19328:SF13">
    <property type="entry name" value="HIPL1 PROTEIN"/>
    <property type="match status" value="1"/>
</dbReference>
<dbReference type="InterPro" id="IPR011041">
    <property type="entry name" value="Quinoprot_gluc/sorb_DH_b-prop"/>
</dbReference>
<evidence type="ECO:0000256" key="2">
    <source>
        <dbReference type="SAM" id="SignalP"/>
    </source>
</evidence>
<protein>
    <submittedName>
        <fullName evidence="4">Oxidoreductase</fullName>
    </submittedName>
</protein>
<organism evidence="4 5">
    <name type="scientific">Actinomadura rubrobrunea</name>
    <dbReference type="NCBI Taxonomy" id="115335"/>
    <lineage>
        <taxon>Bacteria</taxon>
        <taxon>Bacillati</taxon>
        <taxon>Actinomycetota</taxon>
        <taxon>Actinomycetes</taxon>
        <taxon>Streptosporangiales</taxon>
        <taxon>Thermomonosporaceae</taxon>
        <taxon>Actinomadura</taxon>
    </lineage>
</organism>
<dbReference type="PROSITE" id="PS51257">
    <property type="entry name" value="PROKAR_LIPOPROTEIN"/>
    <property type="match status" value="1"/>
</dbReference>
<dbReference type="InterPro" id="IPR011042">
    <property type="entry name" value="6-blade_b-propeller_TolB-like"/>
</dbReference>
<dbReference type="AlphaFoldDB" id="A0A9W6PT56"/>
<sequence length="377" mass="40011">MGLRRAHRLLAAAALMLAAACSSGGGGGEGSARTPPPLPSGSQDASGGRGPARLGEPRQLVGGLRVPWAVAFLPGGDALVTERDTARLLRVTPQGRVSVIGRVPGVEPGGEGGLMGVAVSPSFARDRLVYLYFTAADDNRVVRFRLDGGGVRDVRPIVTGIPKGGNHNGGRIAFGPDRMLYVATGEVYRTRLAQDRDSLGGKILRVAPDGRPAPGNPSGTRLWTLGHRNVQGMAWDERGRMYATEFGQDRFDEINRIERGRNYGWPEVEGVGGRDGFTDPLLTWSTAEASPSGLAYADGSLWAAGLRGRRLWQVPLDADGDAGRPIAHLQGRYGRLRAVVRAPDGSLWVTTSNHDGRGDPGPDDDRILVIPVSRPAS</sequence>
<keyword evidence="2" id="KW-0732">Signal</keyword>
<dbReference type="EMBL" id="BSRZ01000001">
    <property type="protein sequence ID" value="GLW62513.1"/>
    <property type="molecule type" value="Genomic_DNA"/>
</dbReference>
<evidence type="ECO:0000313" key="4">
    <source>
        <dbReference type="EMBL" id="GLW62513.1"/>
    </source>
</evidence>
<dbReference type="InterPro" id="IPR012938">
    <property type="entry name" value="Glc/Sorbosone_DH"/>
</dbReference>
<comment type="caution">
    <text evidence="4">The sequence shown here is derived from an EMBL/GenBank/DDBJ whole genome shotgun (WGS) entry which is preliminary data.</text>
</comment>
<accession>A0A9W6PT56</accession>
<dbReference type="SUPFAM" id="SSF50952">
    <property type="entry name" value="Soluble quinoprotein glucose dehydrogenase"/>
    <property type="match status" value="1"/>
</dbReference>
<proteinExistence type="predicted"/>
<feature type="domain" description="Glucose/Sorbosone dehydrogenase" evidence="3">
    <location>
        <begin position="65"/>
        <end position="357"/>
    </location>
</feature>
<dbReference type="Gene3D" id="2.120.10.30">
    <property type="entry name" value="TolB, C-terminal domain"/>
    <property type="match status" value="1"/>
</dbReference>
<dbReference type="PANTHER" id="PTHR19328">
    <property type="entry name" value="HEDGEHOG-INTERACTING PROTEIN"/>
    <property type="match status" value="1"/>
</dbReference>
<evidence type="ECO:0000313" key="5">
    <source>
        <dbReference type="Proteomes" id="UP001165124"/>
    </source>
</evidence>
<feature type="chain" id="PRO_5040987003" evidence="2">
    <location>
        <begin position="25"/>
        <end position="377"/>
    </location>
</feature>
<name>A0A9W6PT56_9ACTN</name>
<dbReference type="RefSeq" id="WP_067917763.1">
    <property type="nucleotide sequence ID" value="NZ_BSRZ01000001.1"/>
</dbReference>
<feature type="region of interest" description="Disordered" evidence="1">
    <location>
        <begin position="24"/>
        <end position="56"/>
    </location>
</feature>
<dbReference type="Proteomes" id="UP001165124">
    <property type="component" value="Unassembled WGS sequence"/>
</dbReference>
<gene>
    <name evidence="4" type="ORF">Arub01_07570</name>
</gene>